<dbReference type="Pfam" id="PF12705">
    <property type="entry name" value="PDDEXK_1"/>
    <property type="match status" value="1"/>
</dbReference>
<dbReference type="Proteomes" id="UP000193431">
    <property type="component" value="Chromosome"/>
</dbReference>
<sequence length="919" mass="105766">MTDNSFISQVLNDLNQNNLDVTRLTYVVPSRRVATFLTKALATMISKPIFLPAIYSVEEFIAELSGMEIVPDLDLMPLFYESYLEVQPQDEQVTYDDFLGWAPTIIKDFNELDRYLVAPDDFFNYLGNVKELEDWHWSLGGEPTTMISSYLKFWKRLGGYYSRFRESCLTKGTLYQGLAYRMAYENLSNSSQLPRELNTVFNEYPIVFFGLNALNTAESEIIQQLLKDQKALIYWDTDDYFLNRPYHDAGKFISSFKKNWKYYKNNPLNMVSNQFEVPKKIEIAGINGTIGMVQVAARKLAELPPEEIENTIVVLADENLLLPLLTSLPDNIPAYNVTMGVSLDKLPIAAFVLDFIKLIVEKNEAGFYFKSFIRFLESPYTHSLIEKDKKNYKAQIRKGNLVYVTPEDLELNEGNALFNVLKTKNDIPSILETLENMILELKELYFKEGNRSLELEQLQGLREVLGGVENLLQSGHKIEDVRILSFVFRQLLPLKKLDFIGEPVKGLQIMGLLETRALDYKNQIMLSVNEGTLPAGKSTASYIPFDMKKRFGLPTYSDKDSVYAYHFYRLLHRSENATFIYNTETGGLGSSEKSRFLTQLITGQDTAHEIKEVNYIYKNEAITSELITLNKTPAYFTRLEDIAQKGFSPSALTSYVRNPLDFYRQKILSINEVEEVEENMALNTMGSIIHEALDKLYAQHLNKPLRENDFKEMRQRKKAELDLAYKKIYPSKGKLTGRNRIIYEVSDSFLSKMITMDHDLVKEGRELIILSTERHLSTQIEVSQIGVVKLHGTVDRIDKLDGVLRIIDYKSGKVEKGNLGLDPGGYDLLLEDYGKSKAFQILMYSYLYLTNEPDQDEVTAGMISFKNFQSGFLSFSLKHKNRYHDEPVTRDILEKFQEQLQNLLIELFDPEKPLEEKEV</sequence>
<evidence type="ECO:0000313" key="3">
    <source>
        <dbReference type="Proteomes" id="UP000193431"/>
    </source>
</evidence>
<accession>A0A1W6MLB3</accession>
<dbReference type="RefSeq" id="WP_085767165.1">
    <property type="nucleotide sequence ID" value="NZ_CP019344.1"/>
</dbReference>
<dbReference type="InterPro" id="IPR027417">
    <property type="entry name" value="P-loop_NTPase"/>
</dbReference>
<feature type="domain" description="PD-(D/E)XK endonuclease-like" evidence="1">
    <location>
        <begin position="647"/>
        <end position="915"/>
    </location>
</feature>
<dbReference type="EMBL" id="CP019344">
    <property type="protein sequence ID" value="ARN78362.1"/>
    <property type="molecule type" value="Genomic_DNA"/>
</dbReference>
<reference evidence="2 3" key="1">
    <citation type="submission" date="2016-11" db="EMBL/GenBank/DDBJ databases">
        <title>Trade-off between light-utilization and light-protection in marine flavobacteria.</title>
        <authorList>
            <person name="Kumagai Y."/>
        </authorList>
    </citation>
    <scope>NUCLEOTIDE SEQUENCE [LARGE SCALE GENOMIC DNA]</scope>
    <source>
        <strain evidence="2 3">JCM 13191</strain>
    </source>
</reference>
<dbReference type="STRING" id="331648.BST97_10390"/>
<proteinExistence type="predicted"/>
<organism evidence="2 3">
    <name type="scientific">Nonlabens spongiae</name>
    <dbReference type="NCBI Taxonomy" id="331648"/>
    <lineage>
        <taxon>Bacteria</taxon>
        <taxon>Pseudomonadati</taxon>
        <taxon>Bacteroidota</taxon>
        <taxon>Flavobacteriia</taxon>
        <taxon>Flavobacteriales</taxon>
        <taxon>Flavobacteriaceae</taxon>
        <taxon>Nonlabens</taxon>
    </lineage>
</organism>
<keyword evidence="3" id="KW-1185">Reference proteome</keyword>
<dbReference type="SUPFAM" id="SSF52540">
    <property type="entry name" value="P-loop containing nucleoside triphosphate hydrolases"/>
    <property type="match status" value="1"/>
</dbReference>
<evidence type="ECO:0000313" key="2">
    <source>
        <dbReference type="EMBL" id="ARN78362.1"/>
    </source>
</evidence>
<gene>
    <name evidence="2" type="ORF">BST97_10390</name>
</gene>
<dbReference type="InterPro" id="IPR038726">
    <property type="entry name" value="PDDEXK_AddAB-type"/>
</dbReference>
<dbReference type="InterPro" id="IPR011604">
    <property type="entry name" value="PDDEXK-like_dom_sf"/>
</dbReference>
<dbReference type="AlphaFoldDB" id="A0A1W6MLB3"/>
<protein>
    <recommendedName>
        <fullName evidence="1">PD-(D/E)XK endonuclease-like domain-containing protein</fullName>
    </recommendedName>
</protein>
<evidence type="ECO:0000259" key="1">
    <source>
        <dbReference type="Pfam" id="PF12705"/>
    </source>
</evidence>
<name>A0A1W6MLB3_9FLAO</name>
<dbReference type="OrthoDB" id="9762792at2"/>
<dbReference type="Gene3D" id="3.90.320.10">
    <property type="match status" value="1"/>
</dbReference>